<dbReference type="PANTHER" id="PTHR43775:SF20">
    <property type="entry name" value="HYBRID PKS-NRPS SYNTHETASE APDA"/>
    <property type="match status" value="1"/>
</dbReference>
<dbReference type="InterPro" id="IPR016039">
    <property type="entry name" value="Thiolase-like"/>
</dbReference>
<dbReference type="PROSITE" id="PS52004">
    <property type="entry name" value="KS3_2"/>
    <property type="match status" value="1"/>
</dbReference>
<keyword evidence="2" id="KW-0597">Phosphoprotein</keyword>
<name>B7TIT3_9HYPO</name>
<feature type="domain" description="Ketosynthase family 3 (KS3)" evidence="4">
    <location>
        <begin position="1"/>
        <end position="127"/>
    </location>
</feature>
<feature type="non-terminal residue" evidence="5">
    <location>
        <position position="1"/>
    </location>
</feature>
<evidence type="ECO:0000256" key="3">
    <source>
        <dbReference type="ARBA" id="ARBA00022679"/>
    </source>
</evidence>
<organism evidence="5">
    <name type="scientific">Hypocrella tubulata</name>
    <dbReference type="NCBI Taxonomy" id="370941"/>
    <lineage>
        <taxon>Eukaryota</taxon>
        <taxon>Fungi</taxon>
        <taxon>Dikarya</taxon>
        <taxon>Ascomycota</taxon>
        <taxon>Pezizomycotina</taxon>
        <taxon>Sordariomycetes</taxon>
        <taxon>Hypocreomycetidae</taxon>
        <taxon>Hypocreales</taxon>
        <taxon>Clavicipitaceae</taxon>
        <taxon>Hypocrella</taxon>
    </lineage>
</organism>
<feature type="non-terminal residue" evidence="5">
    <location>
        <position position="238"/>
    </location>
</feature>
<dbReference type="Pfam" id="PF16197">
    <property type="entry name" value="KAsynt_C_assoc"/>
    <property type="match status" value="1"/>
</dbReference>
<sequence>EAHGTGTPAGDPTEAKAIYETFMTPDCEHKDSVPALYTGSSKTVLGHTEGAAGIVSLLKVSLALQHACIPPNLHFNELSHLVAPFYTGVEIPQSPLPWPESRPGQPRRASVNSFGFGGTNAHAIVENFETPIETKKPRTSYTPAIFSAASEQSLWDVLRAYDRHLEKTPTLNLQDLSWTLRNRRSLLSCRTFISAKTIDGLRCSIKTTLQADAAIVVNAQRQSHRGVLGVFTGQGAQW</sequence>
<evidence type="ECO:0000259" key="4">
    <source>
        <dbReference type="PROSITE" id="PS52004"/>
    </source>
</evidence>
<evidence type="ECO:0000256" key="1">
    <source>
        <dbReference type="ARBA" id="ARBA00022450"/>
    </source>
</evidence>
<dbReference type="GO" id="GO:0044550">
    <property type="term" value="P:secondary metabolite biosynthetic process"/>
    <property type="evidence" value="ECO:0007669"/>
    <property type="project" value="TreeGrafter"/>
</dbReference>
<dbReference type="EMBL" id="FJ227562">
    <property type="protein sequence ID" value="ACJ67087.1"/>
    <property type="molecule type" value="Genomic_DNA"/>
</dbReference>
<accession>B7TIT3</accession>
<evidence type="ECO:0000313" key="5">
    <source>
        <dbReference type="EMBL" id="ACJ67087.1"/>
    </source>
</evidence>
<dbReference type="Pfam" id="PF02801">
    <property type="entry name" value="Ketoacyl-synt_C"/>
    <property type="match status" value="1"/>
</dbReference>
<dbReference type="GO" id="GO:0006633">
    <property type="term" value="P:fatty acid biosynthetic process"/>
    <property type="evidence" value="ECO:0007669"/>
    <property type="project" value="TreeGrafter"/>
</dbReference>
<dbReference type="CDD" id="cd00833">
    <property type="entry name" value="PKS"/>
    <property type="match status" value="1"/>
</dbReference>
<dbReference type="AlphaFoldDB" id="B7TIT3"/>
<dbReference type="SMART" id="SM00825">
    <property type="entry name" value="PKS_KS"/>
    <property type="match status" value="1"/>
</dbReference>
<dbReference type="InterPro" id="IPR014031">
    <property type="entry name" value="Ketoacyl_synth_C"/>
</dbReference>
<dbReference type="Gene3D" id="3.40.47.10">
    <property type="match status" value="1"/>
</dbReference>
<evidence type="ECO:0000256" key="2">
    <source>
        <dbReference type="ARBA" id="ARBA00022553"/>
    </source>
</evidence>
<dbReference type="GO" id="GO:0004312">
    <property type="term" value="F:fatty acid synthase activity"/>
    <property type="evidence" value="ECO:0007669"/>
    <property type="project" value="TreeGrafter"/>
</dbReference>
<keyword evidence="1" id="KW-0596">Phosphopantetheine</keyword>
<protein>
    <submittedName>
        <fullName evidence="5">Polyketide synthase</fullName>
    </submittedName>
</protein>
<dbReference type="PANTHER" id="PTHR43775">
    <property type="entry name" value="FATTY ACID SYNTHASE"/>
    <property type="match status" value="1"/>
</dbReference>
<dbReference type="InterPro" id="IPR032821">
    <property type="entry name" value="PKS_assoc"/>
</dbReference>
<keyword evidence="3" id="KW-0808">Transferase</keyword>
<dbReference type="SUPFAM" id="SSF53901">
    <property type="entry name" value="Thiolase-like"/>
    <property type="match status" value="1"/>
</dbReference>
<dbReference type="Gene3D" id="3.30.70.3290">
    <property type="match status" value="1"/>
</dbReference>
<proteinExistence type="predicted"/>
<reference evidence="5" key="1">
    <citation type="journal article" date="2009" name="Appl. Environ. Microbiol.">
        <title>Insect-specific polyketide synthases (PKSs), potential PKS-nonribosomal peptide synthetase hybrids, and novel PKS clades in tropical fungi.</title>
        <authorList>
            <person name="Amnuaykanjanasin A."/>
            <person name="Phonghanpot S."/>
            <person name="Sengpanich N."/>
            <person name="Cheevadhanarak S."/>
            <person name="Tanticharoen M."/>
        </authorList>
    </citation>
    <scope>NUCLEOTIDE SEQUENCE</scope>
    <source>
        <strain evidence="5">F1R2B2</strain>
    </source>
</reference>
<dbReference type="InterPro" id="IPR050091">
    <property type="entry name" value="PKS_NRPS_Biosynth_Enz"/>
</dbReference>
<dbReference type="InterPro" id="IPR001227">
    <property type="entry name" value="Ac_transferase_dom_sf"/>
</dbReference>
<dbReference type="InterPro" id="IPR020841">
    <property type="entry name" value="PKS_Beta-ketoAc_synthase_dom"/>
</dbReference>
<dbReference type="Gene3D" id="3.40.366.10">
    <property type="entry name" value="Malonyl-Coenzyme A Acyl Carrier Protein, domain 2"/>
    <property type="match status" value="1"/>
</dbReference>